<sequence>MVALLCDCEKHKKYEEHMEQHKLVQFLMGLNETYAQARSQVLLIVPVPTLNQAYNMIMQDESQRTQSSMISQLSTGLQQMNMIDPTAFAFTQNNKSKKNNGMYCNYCHLKVHLKENCYSWLDIPQVISLIEERALTDQYQQLLKLINQEPTVAESRANMVGIKELLTTCLLAGSEPDSLVIDTGASNHMDLFTGKAGVIGKEKGGLYILQPTKKSLPVKGPWQSSFSVLSTPNPIISSTPALHTSVSDLSHSSSLESSHYNICHQRLGHDSHTKNTFLEESIVE</sequence>
<dbReference type="AlphaFoldDB" id="A0A1S3ZH30"/>
<dbReference type="PANTHER" id="PTHR34222:SF82">
    <property type="entry name" value="CCHC-TYPE DOMAIN-CONTAINING PROTEIN"/>
    <property type="match status" value="1"/>
</dbReference>
<accession>A0A1S3ZH30</accession>
<dbReference type="OrthoDB" id="1305922at2759"/>
<name>A0A1S3ZH30_TOBAC</name>
<protein>
    <submittedName>
        <fullName evidence="1">Uncharacterized protein</fullName>
    </submittedName>
</protein>
<dbReference type="PaxDb" id="4097-A0A1S3ZH30"/>
<dbReference type="KEGG" id="nta:107786758"/>
<proteinExistence type="predicted"/>
<dbReference type="PANTHER" id="PTHR34222">
    <property type="entry name" value="GAG_PRE-INTEGRS DOMAIN-CONTAINING PROTEIN"/>
    <property type="match status" value="1"/>
</dbReference>
<reference evidence="1" key="1">
    <citation type="submission" date="2025-08" db="UniProtKB">
        <authorList>
            <consortium name="RefSeq"/>
        </authorList>
    </citation>
    <scope>IDENTIFICATION</scope>
</reference>
<evidence type="ECO:0000313" key="1">
    <source>
        <dbReference type="RefSeq" id="XP_016463755.1"/>
    </source>
</evidence>
<gene>
    <name evidence="1" type="primary">LOC107786758</name>
</gene>
<dbReference type="RefSeq" id="XP_016463755.1">
    <property type="nucleotide sequence ID" value="XM_016608269.1"/>
</dbReference>
<organism evidence="1">
    <name type="scientific">Nicotiana tabacum</name>
    <name type="common">Common tobacco</name>
    <dbReference type="NCBI Taxonomy" id="4097"/>
    <lineage>
        <taxon>Eukaryota</taxon>
        <taxon>Viridiplantae</taxon>
        <taxon>Streptophyta</taxon>
        <taxon>Embryophyta</taxon>
        <taxon>Tracheophyta</taxon>
        <taxon>Spermatophyta</taxon>
        <taxon>Magnoliopsida</taxon>
        <taxon>eudicotyledons</taxon>
        <taxon>Gunneridae</taxon>
        <taxon>Pentapetalae</taxon>
        <taxon>asterids</taxon>
        <taxon>lamiids</taxon>
        <taxon>Solanales</taxon>
        <taxon>Solanaceae</taxon>
        <taxon>Nicotianoideae</taxon>
        <taxon>Nicotianeae</taxon>
        <taxon>Nicotiana</taxon>
    </lineage>
</organism>